<dbReference type="Pfam" id="PF00975">
    <property type="entry name" value="Thioesterase"/>
    <property type="match status" value="1"/>
</dbReference>
<sequence length="268" mass="29317">MTGENPWIRELRRTRRPTAHVVFFPHAGGVATYFAPFTRHFPAAVDVSAAQYPGRQERFVEPFVDTVEELADHLAAALRRYAADPVPLVLFGHSMGACVAFETADRLTAGDPAAPCRLVVSGSPAPSARREDDVYRGTDQEILDRLAELGGTDAEILGSPDLLELLLPVLRNDYRAVARYRPARRTVVDVPLLCLVGEQDRRATPEDAAAWKEHTSSDFGLRTFPGGHFFLMEHQEEVARLVTDWTGSAAGGSGPWGGAGNGEEKKRV</sequence>
<dbReference type="RefSeq" id="WP_344604650.1">
    <property type="nucleotide sequence ID" value="NZ_BAAATK010000022.1"/>
</dbReference>
<dbReference type="InterPro" id="IPR001031">
    <property type="entry name" value="Thioesterase"/>
</dbReference>
<dbReference type="InterPro" id="IPR012223">
    <property type="entry name" value="TEII"/>
</dbReference>
<organism evidence="4 5">
    <name type="scientific">Streptomyces glaucus</name>
    <dbReference type="NCBI Taxonomy" id="284029"/>
    <lineage>
        <taxon>Bacteria</taxon>
        <taxon>Bacillati</taxon>
        <taxon>Actinomycetota</taxon>
        <taxon>Actinomycetes</taxon>
        <taxon>Kitasatosporales</taxon>
        <taxon>Streptomycetaceae</taxon>
        <taxon>Streptomyces</taxon>
    </lineage>
</organism>
<evidence type="ECO:0000259" key="3">
    <source>
        <dbReference type="SMART" id="SM00824"/>
    </source>
</evidence>
<dbReference type="GO" id="GO:0016787">
    <property type="term" value="F:hydrolase activity"/>
    <property type="evidence" value="ECO:0007669"/>
    <property type="project" value="UniProtKB-KW"/>
</dbReference>
<dbReference type="PANTHER" id="PTHR11487:SF0">
    <property type="entry name" value="S-ACYL FATTY ACID SYNTHASE THIOESTERASE, MEDIUM CHAIN"/>
    <property type="match status" value="1"/>
</dbReference>
<feature type="domain" description="Thioesterase TesA-like" evidence="3">
    <location>
        <begin position="22"/>
        <end position="246"/>
    </location>
</feature>
<accession>A0ABN3JWB0</accession>
<dbReference type="Gene3D" id="3.40.50.1820">
    <property type="entry name" value="alpha/beta hydrolase"/>
    <property type="match status" value="1"/>
</dbReference>
<evidence type="ECO:0000313" key="5">
    <source>
        <dbReference type="Proteomes" id="UP001500460"/>
    </source>
</evidence>
<gene>
    <name evidence="4" type="ORF">GCM10010421_36370</name>
</gene>
<keyword evidence="5" id="KW-1185">Reference proteome</keyword>
<proteinExistence type="inferred from homology"/>
<dbReference type="SMART" id="SM00824">
    <property type="entry name" value="PKS_TE"/>
    <property type="match status" value="1"/>
</dbReference>
<evidence type="ECO:0000313" key="4">
    <source>
        <dbReference type="EMBL" id="GAA2442178.1"/>
    </source>
</evidence>
<dbReference type="InterPro" id="IPR029058">
    <property type="entry name" value="AB_hydrolase_fold"/>
</dbReference>
<protein>
    <submittedName>
        <fullName evidence="4">Alpha/beta fold hydrolase</fullName>
    </submittedName>
</protein>
<reference evidence="4 5" key="1">
    <citation type="journal article" date="2019" name="Int. J. Syst. Evol. Microbiol.">
        <title>The Global Catalogue of Microorganisms (GCM) 10K type strain sequencing project: providing services to taxonomists for standard genome sequencing and annotation.</title>
        <authorList>
            <consortium name="The Broad Institute Genomics Platform"/>
            <consortium name="The Broad Institute Genome Sequencing Center for Infectious Disease"/>
            <person name="Wu L."/>
            <person name="Ma J."/>
        </authorList>
    </citation>
    <scope>NUCLEOTIDE SEQUENCE [LARGE SCALE GENOMIC DNA]</scope>
    <source>
        <strain evidence="4 5">JCM 6922</strain>
    </source>
</reference>
<dbReference type="InterPro" id="IPR020802">
    <property type="entry name" value="TesA-like"/>
</dbReference>
<evidence type="ECO:0000256" key="2">
    <source>
        <dbReference type="ARBA" id="ARBA00022801"/>
    </source>
</evidence>
<name>A0ABN3JWB0_9ACTN</name>
<comment type="caution">
    <text evidence="4">The sequence shown here is derived from an EMBL/GenBank/DDBJ whole genome shotgun (WGS) entry which is preliminary data.</text>
</comment>
<comment type="similarity">
    <text evidence="1">Belongs to the thioesterase family.</text>
</comment>
<dbReference type="PANTHER" id="PTHR11487">
    <property type="entry name" value="THIOESTERASE"/>
    <property type="match status" value="1"/>
</dbReference>
<keyword evidence="2 4" id="KW-0378">Hydrolase</keyword>
<dbReference type="Proteomes" id="UP001500460">
    <property type="component" value="Unassembled WGS sequence"/>
</dbReference>
<dbReference type="SUPFAM" id="SSF53474">
    <property type="entry name" value="alpha/beta-Hydrolases"/>
    <property type="match status" value="1"/>
</dbReference>
<dbReference type="EMBL" id="BAAATK010000022">
    <property type="protein sequence ID" value="GAA2442178.1"/>
    <property type="molecule type" value="Genomic_DNA"/>
</dbReference>
<evidence type="ECO:0000256" key="1">
    <source>
        <dbReference type="ARBA" id="ARBA00007169"/>
    </source>
</evidence>